<evidence type="ECO:0000256" key="1">
    <source>
        <dbReference type="SAM" id="MobiDB-lite"/>
    </source>
</evidence>
<evidence type="ECO:0000313" key="3">
    <source>
        <dbReference type="Proteomes" id="UP000298663"/>
    </source>
</evidence>
<dbReference type="Proteomes" id="UP000298663">
    <property type="component" value="Unassembled WGS sequence"/>
</dbReference>
<gene>
    <name evidence="2" type="ORF">L596_026035</name>
</gene>
<evidence type="ECO:0000313" key="2">
    <source>
        <dbReference type="EMBL" id="TKR62016.1"/>
    </source>
</evidence>
<feature type="compositionally biased region" description="Low complexity" evidence="1">
    <location>
        <begin position="57"/>
        <end position="67"/>
    </location>
</feature>
<reference evidence="2 3" key="2">
    <citation type="journal article" date="2019" name="G3 (Bethesda)">
        <title>Hybrid Assembly of the Genome of the Entomopathogenic Nematode Steinernema carpocapsae Identifies the X-Chromosome.</title>
        <authorList>
            <person name="Serra L."/>
            <person name="Macchietto M."/>
            <person name="Macias-Munoz A."/>
            <person name="McGill C.J."/>
            <person name="Rodriguez I.M."/>
            <person name="Rodriguez B."/>
            <person name="Murad R."/>
            <person name="Mortazavi A."/>
        </authorList>
    </citation>
    <scope>NUCLEOTIDE SEQUENCE [LARGE SCALE GENOMIC DNA]</scope>
    <source>
        <strain evidence="2 3">ALL</strain>
    </source>
</reference>
<dbReference type="EMBL" id="AZBU02000010">
    <property type="protein sequence ID" value="TKR62016.1"/>
    <property type="molecule type" value="Genomic_DNA"/>
</dbReference>
<name>A0A4U5M045_STECR</name>
<sequence>MLVGCATLFLEAGSKGVLDKIKTQFDVVRSEMTQMKHENHLRDHMTAFLDISRRASASDAASKDFSAPTEPSTNAM</sequence>
<dbReference type="AlphaFoldDB" id="A0A4U5M045"/>
<organism evidence="2 3">
    <name type="scientific">Steinernema carpocapsae</name>
    <name type="common">Entomopathogenic nematode</name>
    <dbReference type="NCBI Taxonomy" id="34508"/>
    <lineage>
        <taxon>Eukaryota</taxon>
        <taxon>Metazoa</taxon>
        <taxon>Ecdysozoa</taxon>
        <taxon>Nematoda</taxon>
        <taxon>Chromadorea</taxon>
        <taxon>Rhabditida</taxon>
        <taxon>Tylenchina</taxon>
        <taxon>Panagrolaimomorpha</taxon>
        <taxon>Strongyloidoidea</taxon>
        <taxon>Steinernematidae</taxon>
        <taxon>Steinernema</taxon>
    </lineage>
</organism>
<reference evidence="2 3" key="1">
    <citation type="journal article" date="2015" name="Genome Biol.">
        <title>Comparative genomics of Steinernema reveals deeply conserved gene regulatory networks.</title>
        <authorList>
            <person name="Dillman A.R."/>
            <person name="Macchietto M."/>
            <person name="Porter C.F."/>
            <person name="Rogers A."/>
            <person name="Williams B."/>
            <person name="Antoshechkin I."/>
            <person name="Lee M.M."/>
            <person name="Goodwin Z."/>
            <person name="Lu X."/>
            <person name="Lewis E.E."/>
            <person name="Goodrich-Blair H."/>
            <person name="Stock S.P."/>
            <person name="Adams B.J."/>
            <person name="Sternberg P.W."/>
            <person name="Mortazavi A."/>
        </authorList>
    </citation>
    <scope>NUCLEOTIDE SEQUENCE [LARGE SCALE GENOMIC DNA]</scope>
    <source>
        <strain evidence="2 3">ALL</strain>
    </source>
</reference>
<protein>
    <submittedName>
        <fullName evidence="2">Uncharacterized protein</fullName>
    </submittedName>
</protein>
<comment type="caution">
    <text evidence="2">The sequence shown here is derived from an EMBL/GenBank/DDBJ whole genome shotgun (WGS) entry which is preliminary data.</text>
</comment>
<keyword evidence="3" id="KW-1185">Reference proteome</keyword>
<proteinExistence type="predicted"/>
<accession>A0A4U5M045</accession>
<feature type="region of interest" description="Disordered" evidence="1">
    <location>
        <begin position="57"/>
        <end position="76"/>
    </location>
</feature>